<dbReference type="EMBL" id="CP062796">
    <property type="protein sequence ID" value="QUL98972.1"/>
    <property type="molecule type" value="Genomic_DNA"/>
</dbReference>
<evidence type="ECO:0000259" key="1">
    <source>
        <dbReference type="PROSITE" id="PS50905"/>
    </source>
</evidence>
<accession>A0AAT9LEI5</accession>
<dbReference type="Pfam" id="PF02915">
    <property type="entry name" value="Rubrerythrin"/>
    <property type="match status" value="2"/>
</dbReference>
<dbReference type="InterPro" id="IPR003251">
    <property type="entry name" value="Rr_diiron-bd_dom"/>
</dbReference>
<dbReference type="InterPro" id="IPR052773">
    <property type="entry name" value="Anaerobic_Peroxidase-Rel"/>
</dbReference>
<dbReference type="InterPro" id="IPR009040">
    <property type="entry name" value="Ferritin-like_diiron"/>
</dbReference>
<dbReference type="PANTHER" id="PTHR43339:SF1">
    <property type="entry name" value="RUBRERYTHRIN"/>
    <property type="match status" value="1"/>
</dbReference>
<dbReference type="SUPFAM" id="SSF47240">
    <property type="entry name" value="Ferritin-like"/>
    <property type="match status" value="1"/>
</dbReference>
<dbReference type="CDD" id="cd01046">
    <property type="entry name" value="Rubrerythrin_like"/>
    <property type="match status" value="1"/>
</dbReference>
<dbReference type="InterPro" id="IPR045236">
    <property type="entry name" value="RevRr_diiron-bd_dom"/>
</dbReference>
<reference evidence="2" key="2">
    <citation type="journal article" date="2023" name="Biology">
        <title>Prokaryotic Life Associated with Coal-Fire Gas Vents Revealed by Metagenomics.</title>
        <authorList>
            <person name="Kadnikov V.V."/>
            <person name="Mardanov A.V."/>
            <person name="Beletsky A.V."/>
            <person name="Karnachuk O.V."/>
            <person name="Ravin N.V."/>
        </authorList>
    </citation>
    <scope>NUCLEOTIDE SEQUENCE</scope>
    <source>
        <strain evidence="2">Bu02</strain>
    </source>
</reference>
<dbReference type="GO" id="GO:0005506">
    <property type="term" value="F:iron ion binding"/>
    <property type="evidence" value="ECO:0007669"/>
    <property type="project" value="InterPro"/>
</dbReference>
<dbReference type="PANTHER" id="PTHR43339">
    <property type="entry name" value="RUBRERYTHRIN-RELATED"/>
    <property type="match status" value="1"/>
</dbReference>
<protein>
    <submittedName>
        <fullName evidence="2">Rubrerythrin family protein</fullName>
    </submittedName>
</protein>
<proteinExistence type="predicted"/>
<organism evidence="2">
    <name type="scientific">Candidatus Fermentithermobacillus carboniphilus</name>
    <dbReference type="NCBI Taxonomy" id="3085328"/>
    <lineage>
        <taxon>Bacteria</taxon>
        <taxon>Bacillati</taxon>
        <taxon>Bacillota</taxon>
        <taxon>Candidatus Fermentithermobacillia</taxon>
        <taxon>Candidatus Fermentithermobacillales</taxon>
        <taxon>Candidatus Fermentithermobacillaceae</taxon>
        <taxon>Candidatus Fermentithermobacillus</taxon>
    </lineage>
</organism>
<dbReference type="Gene3D" id="1.20.1260.10">
    <property type="match status" value="2"/>
</dbReference>
<dbReference type="KEGG" id="fcz:IMF26_02565"/>
<evidence type="ECO:0000313" key="2">
    <source>
        <dbReference type="EMBL" id="QUL98972.1"/>
    </source>
</evidence>
<dbReference type="InterPro" id="IPR012347">
    <property type="entry name" value="Ferritin-like"/>
</dbReference>
<dbReference type="GO" id="GO:0016491">
    <property type="term" value="F:oxidoreductase activity"/>
    <property type="evidence" value="ECO:0007669"/>
    <property type="project" value="InterPro"/>
</dbReference>
<dbReference type="PROSITE" id="PS50905">
    <property type="entry name" value="FERRITIN_LIKE"/>
    <property type="match status" value="1"/>
</dbReference>
<dbReference type="AlphaFoldDB" id="A0AAT9LEI5"/>
<feature type="domain" description="Ferritin-like diiron" evidence="1">
    <location>
        <begin position="13"/>
        <end position="143"/>
    </location>
</feature>
<reference evidence="2" key="1">
    <citation type="submission" date="2020-10" db="EMBL/GenBank/DDBJ databases">
        <authorList>
            <person name="Kadnikov V."/>
            <person name="Beletsky A.V."/>
            <person name="Mardanov A.V."/>
            <person name="Karnachuk O.V."/>
            <person name="Ravin N.V."/>
        </authorList>
    </citation>
    <scope>NUCLEOTIDE SEQUENCE</scope>
    <source>
        <strain evidence="2">Bu02</strain>
    </source>
</reference>
<name>A0AAT9LEI5_9FIRM</name>
<sequence>MESGLINEVKLGVVNGTVLEEAAKNNFRGETSEVGLYLAMARQAYREGYPEIGEVLVKIAFEEAWHAAGYAELAGMISGSTAENLKKMLAGEEGANRGKKEAASKAKEIGIDPAHDFFDETSRDEARHARALKGLLERYFSAQ</sequence>
<gene>
    <name evidence="2" type="ORF">IMF26_02565</name>
</gene>
<dbReference type="InterPro" id="IPR009078">
    <property type="entry name" value="Ferritin-like_SF"/>
</dbReference>